<gene>
    <name evidence="1" type="ORF">Harvfovirus15_4</name>
</gene>
<dbReference type="EMBL" id="MK072257">
    <property type="protein sequence ID" value="AYV81060.1"/>
    <property type="molecule type" value="Genomic_DNA"/>
</dbReference>
<dbReference type="SUPFAM" id="SSF52309">
    <property type="entry name" value="N-(deoxy)ribosyltransferase-like"/>
    <property type="match status" value="1"/>
</dbReference>
<name>A0A3G5A1Q8_9VIRU</name>
<proteinExistence type="predicted"/>
<dbReference type="InterPro" id="IPR007710">
    <property type="entry name" value="Nucleoside_deoxyribTrfase"/>
</dbReference>
<evidence type="ECO:0008006" key="2">
    <source>
        <dbReference type="Google" id="ProtNLM"/>
    </source>
</evidence>
<reference evidence="1" key="1">
    <citation type="submission" date="2018-10" db="EMBL/GenBank/DDBJ databases">
        <title>Hidden diversity of soil giant viruses.</title>
        <authorList>
            <person name="Schulz F."/>
            <person name="Alteio L."/>
            <person name="Goudeau D."/>
            <person name="Ryan E.M."/>
            <person name="Malmstrom R.R."/>
            <person name="Blanchard J."/>
            <person name="Woyke T."/>
        </authorList>
    </citation>
    <scope>NUCLEOTIDE SEQUENCE</scope>
    <source>
        <strain evidence="1">HAV1</strain>
    </source>
</reference>
<accession>A0A3G5A1Q8</accession>
<organism evidence="1">
    <name type="scientific">Harvfovirus sp</name>
    <dbReference type="NCBI Taxonomy" id="2487768"/>
    <lineage>
        <taxon>Viruses</taxon>
        <taxon>Varidnaviria</taxon>
        <taxon>Bamfordvirae</taxon>
        <taxon>Nucleocytoviricota</taxon>
        <taxon>Megaviricetes</taxon>
        <taxon>Imitervirales</taxon>
        <taxon>Mimiviridae</taxon>
        <taxon>Klosneuvirinae</taxon>
    </lineage>
</organism>
<dbReference type="Gene3D" id="3.40.50.450">
    <property type="match status" value="1"/>
</dbReference>
<dbReference type="Pfam" id="PF05014">
    <property type="entry name" value="Nuc_deoxyrib_tr"/>
    <property type="match status" value="1"/>
</dbReference>
<protein>
    <recommendedName>
        <fullName evidence="2">Nucleoside 2-deoxyribosyltransferase</fullName>
    </recommendedName>
</protein>
<evidence type="ECO:0000313" key="1">
    <source>
        <dbReference type="EMBL" id="AYV81060.1"/>
    </source>
</evidence>
<sequence>MVKKKIYVAGPSFSAGEKYEQKLIAYTLKQNGYETYPVDWESGGEFNCNLYQLSLCSGVVANVNGLEPDANTAISIALAFAMGKAIVLFKDDTRVLPPAVSALATVAPVFQFTAIPIALNEALSQTKNSPVEKLNKQLKKAIDKGKKNNKT</sequence>